<name>A0A3P7L6Z2_DIBLA</name>
<evidence type="ECO:0000313" key="1">
    <source>
        <dbReference type="EMBL" id="VDN13255.1"/>
    </source>
</evidence>
<dbReference type="EMBL" id="UYRU01055973">
    <property type="protein sequence ID" value="VDN13255.1"/>
    <property type="molecule type" value="Genomic_DNA"/>
</dbReference>
<sequence>MPTHEAADDKSFRDECSPMSSCKAANFPFGHSAVEASFPPSGLQFHPPPPPPPKPECGARIKKTGNTAVTVFKPTFKVPTSMLFTSFASLHPAAAASPMPKVADHQVPQYESPNLVSGGRDQWRRYC</sequence>
<organism evidence="1 2">
    <name type="scientific">Dibothriocephalus latus</name>
    <name type="common">Fish tapeworm</name>
    <name type="synonym">Diphyllobothrium latum</name>
    <dbReference type="NCBI Taxonomy" id="60516"/>
    <lineage>
        <taxon>Eukaryota</taxon>
        <taxon>Metazoa</taxon>
        <taxon>Spiralia</taxon>
        <taxon>Lophotrochozoa</taxon>
        <taxon>Platyhelminthes</taxon>
        <taxon>Cestoda</taxon>
        <taxon>Eucestoda</taxon>
        <taxon>Diphyllobothriidea</taxon>
        <taxon>Diphyllobothriidae</taxon>
        <taxon>Dibothriocephalus</taxon>
    </lineage>
</organism>
<keyword evidence="2" id="KW-1185">Reference proteome</keyword>
<dbReference type="Proteomes" id="UP000281553">
    <property type="component" value="Unassembled WGS sequence"/>
</dbReference>
<gene>
    <name evidence="1" type="ORF">DILT_LOCUS9086</name>
</gene>
<protein>
    <submittedName>
        <fullName evidence="1">Uncharacterized protein</fullName>
    </submittedName>
</protein>
<proteinExistence type="predicted"/>
<accession>A0A3P7L6Z2</accession>
<evidence type="ECO:0000313" key="2">
    <source>
        <dbReference type="Proteomes" id="UP000281553"/>
    </source>
</evidence>
<reference evidence="1 2" key="1">
    <citation type="submission" date="2018-11" db="EMBL/GenBank/DDBJ databases">
        <authorList>
            <consortium name="Pathogen Informatics"/>
        </authorList>
    </citation>
    <scope>NUCLEOTIDE SEQUENCE [LARGE SCALE GENOMIC DNA]</scope>
</reference>
<dbReference type="AlphaFoldDB" id="A0A3P7L6Z2"/>